<gene>
    <name evidence="1" type="ORF">DPMN_181526</name>
</gene>
<dbReference type="AlphaFoldDB" id="A0A9D4DD24"/>
<dbReference type="Proteomes" id="UP000828390">
    <property type="component" value="Unassembled WGS sequence"/>
</dbReference>
<protein>
    <submittedName>
        <fullName evidence="1">Uncharacterized protein</fullName>
    </submittedName>
</protein>
<organism evidence="1 2">
    <name type="scientific">Dreissena polymorpha</name>
    <name type="common">Zebra mussel</name>
    <name type="synonym">Mytilus polymorpha</name>
    <dbReference type="NCBI Taxonomy" id="45954"/>
    <lineage>
        <taxon>Eukaryota</taxon>
        <taxon>Metazoa</taxon>
        <taxon>Spiralia</taxon>
        <taxon>Lophotrochozoa</taxon>
        <taxon>Mollusca</taxon>
        <taxon>Bivalvia</taxon>
        <taxon>Autobranchia</taxon>
        <taxon>Heteroconchia</taxon>
        <taxon>Euheterodonta</taxon>
        <taxon>Imparidentia</taxon>
        <taxon>Neoheterodontei</taxon>
        <taxon>Myida</taxon>
        <taxon>Dreissenoidea</taxon>
        <taxon>Dreissenidae</taxon>
        <taxon>Dreissena</taxon>
    </lineage>
</organism>
<name>A0A9D4DD24_DREPO</name>
<dbReference type="EMBL" id="JAIWYP010000010">
    <property type="protein sequence ID" value="KAH3747104.1"/>
    <property type="molecule type" value="Genomic_DNA"/>
</dbReference>
<reference evidence="1" key="1">
    <citation type="journal article" date="2019" name="bioRxiv">
        <title>The Genome of the Zebra Mussel, Dreissena polymorpha: A Resource for Invasive Species Research.</title>
        <authorList>
            <person name="McCartney M.A."/>
            <person name="Auch B."/>
            <person name="Kono T."/>
            <person name="Mallez S."/>
            <person name="Zhang Y."/>
            <person name="Obille A."/>
            <person name="Becker A."/>
            <person name="Abrahante J.E."/>
            <person name="Garbe J."/>
            <person name="Badalamenti J.P."/>
            <person name="Herman A."/>
            <person name="Mangelson H."/>
            <person name="Liachko I."/>
            <person name="Sullivan S."/>
            <person name="Sone E.D."/>
            <person name="Koren S."/>
            <person name="Silverstein K.A.T."/>
            <person name="Beckman K.B."/>
            <person name="Gohl D.M."/>
        </authorList>
    </citation>
    <scope>NUCLEOTIDE SEQUENCE</scope>
    <source>
        <strain evidence="1">Duluth1</strain>
        <tissue evidence="1">Whole animal</tissue>
    </source>
</reference>
<sequence length="55" mass="6228">MPEILGRLKHAFKKLDDNIKYRNKTIQKEGNAAISDGILVVASVLAHGFYQWKSN</sequence>
<keyword evidence="2" id="KW-1185">Reference proteome</keyword>
<accession>A0A9D4DD24</accession>
<comment type="caution">
    <text evidence="1">The sequence shown here is derived from an EMBL/GenBank/DDBJ whole genome shotgun (WGS) entry which is preliminary data.</text>
</comment>
<evidence type="ECO:0000313" key="2">
    <source>
        <dbReference type="Proteomes" id="UP000828390"/>
    </source>
</evidence>
<proteinExistence type="predicted"/>
<reference evidence="1" key="2">
    <citation type="submission" date="2020-11" db="EMBL/GenBank/DDBJ databases">
        <authorList>
            <person name="McCartney M.A."/>
            <person name="Auch B."/>
            <person name="Kono T."/>
            <person name="Mallez S."/>
            <person name="Becker A."/>
            <person name="Gohl D.M."/>
            <person name="Silverstein K.A.T."/>
            <person name="Koren S."/>
            <person name="Bechman K.B."/>
            <person name="Herman A."/>
            <person name="Abrahante J.E."/>
            <person name="Garbe J."/>
        </authorList>
    </citation>
    <scope>NUCLEOTIDE SEQUENCE</scope>
    <source>
        <strain evidence="1">Duluth1</strain>
        <tissue evidence="1">Whole animal</tissue>
    </source>
</reference>
<evidence type="ECO:0000313" key="1">
    <source>
        <dbReference type="EMBL" id="KAH3747104.1"/>
    </source>
</evidence>